<sequence>MTQSLSPRPLLVFDLDGTLADTAVDLVSTLNALLTREGLAAIPFQDARSMVGAGAKALLQRGLKANGVEVDEIKLDQLFSDYLLHYEEHIADDSVLYPGVTAALDRFEEAGWSFAVCTNKIEGPSVLLLTALGVAERFKAICGKDTFAVSKPDGGALLHTIAKAGGDPRRAIMVGDFQNRH</sequence>
<comment type="pathway">
    <text evidence="2">Organic acid metabolism; glycolate biosynthesis; glycolate from 2-phosphoglycolate: step 1/1.</text>
</comment>
<dbReference type="InterPro" id="IPR023214">
    <property type="entry name" value="HAD_sf"/>
</dbReference>
<dbReference type="Gene3D" id="3.40.50.1000">
    <property type="entry name" value="HAD superfamily/HAD-like"/>
    <property type="match status" value="1"/>
</dbReference>
<organism evidence="5 6">
    <name type="scientific">Methylocella tundrae</name>
    <dbReference type="NCBI Taxonomy" id="227605"/>
    <lineage>
        <taxon>Bacteria</taxon>
        <taxon>Pseudomonadati</taxon>
        <taxon>Pseudomonadota</taxon>
        <taxon>Alphaproteobacteria</taxon>
        <taxon>Hyphomicrobiales</taxon>
        <taxon>Beijerinckiaceae</taxon>
        <taxon>Methylocella</taxon>
    </lineage>
</organism>
<reference evidence="5 6" key="1">
    <citation type="submission" date="2019-03" db="EMBL/GenBank/DDBJ databases">
        <authorList>
            <person name="Kox A.R. M."/>
        </authorList>
    </citation>
    <scope>NUCLEOTIDE SEQUENCE [LARGE SCALE GENOMIC DNA]</scope>
    <source>
        <strain evidence="5">MTUNDRAET4 annotated genome</strain>
    </source>
</reference>
<dbReference type="Proteomes" id="UP000294360">
    <property type="component" value="Chromosome"/>
</dbReference>
<dbReference type="SUPFAM" id="SSF56784">
    <property type="entry name" value="HAD-like"/>
    <property type="match status" value="1"/>
</dbReference>
<dbReference type="Pfam" id="PF13419">
    <property type="entry name" value="HAD_2"/>
    <property type="match status" value="1"/>
</dbReference>
<accession>A0A4U8YZB3</accession>
<dbReference type="PANTHER" id="PTHR43434">
    <property type="entry name" value="PHOSPHOGLYCOLATE PHOSPHATASE"/>
    <property type="match status" value="1"/>
</dbReference>
<dbReference type="GO" id="GO:0008967">
    <property type="term" value="F:phosphoglycolate phosphatase activity"/>
    <property type="evidence" value="ECO:0007669"/>
    <property type="project" value="UniProtKB-EC"/>
</dbReference>
<dbReference type="SFLD" id="SFLDS00003">
    <property type="entry name" value="Haloacid_Dehalogenase"/>
    <property type="match status" value="1"/>
</dbReference>
<dbReference type="InterPro" id="IPR050155">
    <property type="entry name" value="HAD-like_hydrolase_sf"/>
</dbReference>
<evidence type="ECO:0000256" key="4">
    <source>
        <dbReference type="ARBA" id="ARBA00013078"/>
    </source>
</evidence>
<dbReference type="InterPro" id="IPR041492">
    <property type="entry name" value="HAD_2"/>
</dbReference>
<evidence type="ECO:0000313" key="6">
    <source>
        <dbReference type="Proteomes" id="UP000294360"/>
    </source>
</evidence>
<dbReference type="Gene3D" id="1.10.150.240">
    <property type="entry name" value="Putative phosphatase, domain 2"/>
    <property type="match status" value="1"/>
</dbReference>
<dbReference type="InterPro" id="IPR036412">
    <property type="entry name" value="HAD-like_sf"/>
</dbReference>
<dbReference type="GO" id="GO:0005829">
    <property type="term" value="C:cytosol"/>
    <property type="evidence" value="ECO:0007669"/>
    <property type="project" value="TreeGrafter"/>
</dbReference>
<dbReference type="InterPro" id="IPR023198">
    <property type="entry name" value="PGP-like_dom2"/>
</dbReference>
<evidence type="ECO:0000256" key="1">
    <source>
        <dbReference type="ARBA" id="ARBA00000830"/>
    </source>
</evidence>
<dbReference type="AlphaFoldDB" id="A0A4U8YZB3"/>
<comment type="similarity">
    <text evidence="3">Belongs to the HAD-like hydrolase superfamily. CbbY/CbbZ/Gph/YieH family.</text>
</comment>
<dbReference type="EC" id="3.1.3.18" evidence="4"/>
<dbReference type="EMBL" id="LR536450">
    <property type="protein sequence ID" value="VFU07063.1"/>
    <property type="molecule type" value="Genomic_DNA"/>
</dbReference>
<dbReference type="PANTHER" id="PTHR43434:SF1">
    <property type="entry name" value="PHOSPHOGLYCOLATE PHOSPHATASE"/>
    <property type="match status" value="1"/>
</dbReference>
<name>A0A4U8YZB3_METTU</name>
<proteinExistence type="inferred from homology"/>
<comment type="catalytic activity">
    <reaction evidence="1">
        <text>2-phosphoglycolate + H2O = glycolate + phosphate</text>
        <dbReference type="Rhea" id="RHEA:14369"/>
        <dbReference type="ChEBI" id="CHEBI:15377"/>
        <dbReference type="ChEBI" id="CHEBI:29805"/>
        <dbReference type="ChEBI" id="CHEBI:43474"/>
        <dbReference type="ChEBI" id="CHEBI:58033"/>
        <dbReference type="EC" id="3.1.3.18"/>
    </reaction>
</comment>
<keyword evidence="5" id="KW-0378">Hydrolase</keyword>
<dbReference type="KEGG" id="mtun:MTUNDRAET4_0170"/>
<dbReference type="GO" id="GO:0006281">
    <property type="term" value="P:DNA repair"/>
    <property type="evidence" value="ECO:0007669"/>
    <property type="project" value="TreeGrafter"/>
</dbReference>
<dbReference type="SFLD" id="SFLDG01129">
    <property type="entry name" value="C1.5:_HAD__Beta-PGM__Phosphata"/>
    <property type="match status" value="1"/>
</dbReference>
<gene>
    <name evidence="5" type="ORF">MTUNDRAET4_0170</name>
</gene>
<evidence type="ECO:0000313" key="5">
    <source>
        <dbReference type="EMBL" id="VFU07063.1"/>
    </source>
</evidence>
<evidence type="ECO:0000256" key="3">
    <source>
        <dbReference type="ARBA" id="ARBA00006171"/>
    </source>
</evidence>
<evidence type="ECO:0000256" key="2">
    <source>
        <dbReference type="ARBA" id="ARBA00004818"/>
    </source>
</evidence>
<protein>
    <recommendedName>
        <fullName evidence="4">phosphoglycolate phosphatase</fullName>
        <ecNumber evidence="4">3.1.3.18</ecNumber>
    </recommendedName>
</protein>